<protein>
    <submittedName>
        <fullName evidence="1">Uncharacterized protein</fullName>
    </submittedName>
</protein>
<evidence type="ECO:0000313" key="1">
    <source>
        <dbReference type="EMBL" id="KAK1444010.1"/>
    </source>
</evidence>
<dbReference type="Gene3D" id="3.80.10.10">
    <property type="entry name" value="Ribonuclease Inhibitor"/>
    <property type="match status" value="2"/>
</dbReference>
<sequence length="1356" mass="154094">MNLVRNRSSEWDNGLGLKVCYNGLWSPIDPSGILRCCYLHGSNDLHSQLVYTNRPCEVLRATGNGVTPDASTYPIISTGERMQFSGQPGNVCKDLVMAELRTPEDVKDVNRNLTHSKTDYVVPVNNDAVDDHAHNTLHDEDDSHSSPGHGVIRPLLAEIVAKLRKLPLVCNDCDVCSNSSLIWKDSNMTKKHLVKDIPCQHTLSLINAPQVYDMRIFEDSIDAKIPLEDAYLRSIKSTGKSHVLSSEYHTSRSMFAAQSMTRSATSYENEDTDGHANVDVDVDHLLTYRPESVQGGAYDFSENYTQDDNPFDGEYREFNFLENIDNKCLRRVAAMLPANEGKNVHAWSLVEELNVSKADDKNIQFSGDTTIALTGETYDCHAMNRSQWNCPEEFRLAGLQDSASQKVSARRASNYEDSSTIYSFSTLRSRSLDMFTMGQLEKSNTMVSGDAFNGYDDDLYYDDDMSMDVLLEKYIRLRKNENCPATILRALKHLICFRLGKERLYLKPKEGEGSDEAGGKKGSNILQDLLATIASYEAPLQALEDTARLDKGYDDTDSVYTYSSISISSYETVSESAFVPLDPRDLSNFIDMKVHNDTVEIYGILTVQDENKSMVIPRNKAKMYCELVGDMMNFYLLKKDAKSLVDGIEGDPLISLTLDPSVICTPLKDRKTGESVMRLTGTKYTINNGNEYQEVPGDAKDEDDDSYLLYLKLFSTPDDIRRWHTAIIAKQKIRQFTSMLERDHQIVPYGWNLYSLLYPHLMEVDLSCMPFNNHIDSVIANTFVMHPIRSLLASQRQITDEDIPNFLSTWNFYIETLDLSKNNITLKEGGEKFAEYIRNCNVRNLILDGNPLSPEAYTLLKELLHEGIVERLSLRNCTFDESIMAIVKGLNQKMKPTSKLFIDVRDCNGSEETLRFFKSYPLTRLKLITSTSQGLETELGIDAFMDCKSLVEIYEMGTVFTGKLLSAHESNPQKFRFLRMCRKKQKNYTVEGDYMFFEYKPPYLVAYDPKEVRKSNINKPKRGKFLYITSCNIAMMNNLRWLQLKGTVPASLATTKQETKCFLVRAYSDKATRRWFEVINRTLAGVEYVKYLKKHKDVQPSRFIISFCRFPDISQLVLYDLEYDRDLWVEFFRCINSQSSLTVVDFSNKKLTAEQLTFPEFLFGGIMLECLSFAFNNVSLMGATEEVFNGIIPPLTCQTYNISHNPLGDCELSAKLFVRACTSAYAVKACFNNCKLGDTFLSKAIELFNDGDYEEGGYPLETVELESNSFSAVLLDEFVSVITAKFPSLISIRLYNSVESANLTPELLQEATVSLEDSFVVKEPAFGHFRHLKHMKKKKRTTRESVAMRLEEARRS</sequence>
<dbReference type="SUPFAM" id="SSF52047">
    <property type="entry name" value="RNI-like"/>
    <property type="match status" value="1"/>
</dbReference>
<evidence type="ECO:0000313" key="2">
    <source>
        <dbReference type="Proteomes" id="UP001230268"/>
    </source>
</evidence>
<keyword evidence="2" id="KW-1185">Reference proteome</keyword>
<reference evidence="1" key="1">
    <citation type="submission" date="2023-08" db="EMBL/GenBank/DDBJ databases">
        <title>Draft sequence of the Babesia gibsoni genome.</title>
        <authorList>
            <person name="Yamagishi J.Y."/>
            <person name="Xuan X.X."/>
        </authorList>
    </citation>
    <scope>NUCLEOTIDE SEQUENCE</scope>
    <source>
        <strain evidence="1">Azabu</strain>
    </source>
</reference>
<accession>A0AAD8UQX1</accession>
<proteinExistence type="predicted"/>
<gene>
    <name evidence="1" type="ORF">BgAZ_208860</name>
</gene>
<organism evidence="1 2">
    <name type="scientific">Babesia gibsoni</name>
    <dbReference type="NCBI Taxonomy" id="33632"/>
    <lineage>
        <taxon>Eukaryota</taxon>
        <taxon>Sar</taxon>
        <taxon>Alveolata</taxon>
        <taxon>Apicomplexa</taxon>
        <taxon>Aconoidasida</taxon>
        <taxon>Piroplasmida</taxon>
        <taxon>Babesiidae</taxon>
        <taxon>Babesia</taxon>
    </lineage>
</organism>
<dbReference type="Proteomes" id="UP001230268">
    <property type="component" value="Unassembled WGS sequence"/>
</dbReference>
<dbReference type="InterPro" id="IPR032675">
    <property type="entry name" value="LRR_dom_sf"/>
</dbReference>
<dbReference type="EMBL" id="JAVEPI010000002">
    <property type="protein sequence ID" value="KAK1444010.1"/>
    <property type="molecule type" value="Genomic_DNA"/>
</dbReference>
<comment type="caution">
    <text evidence="1">The sequence shown here is derived from an EMBL/GenBank/DDBJ whole genome shotgun (WGS) entry which is preliminary data.</text>
</comment>
<name>A0AAD8UQX1_BABGI</name>